<dbReference type="SUPFAM" id="SSF46785">
    <property type="entry name" value="Winged helix' DNA-binding domain"/>
    <property type="match status" value="1"/>
</dbReference>
<accession>A0A482VHA2</accession>
<dbReference type="InterPro" id="IPR038090">
    <property type="entry name" value="Cdt1_C_WH_dom_sf"/>
</dbReference>
<reference evidence="4 5" key="1">
    <citation type="submission" date="2017-03" db="EMBL/GenBank/DDBJ databases">
        <title>Genome of the blue death feigning beetle - Asbolus verrucosus.</title>
        <authorList>
            <person name="Rider S.D."/>
        </authorList>
    </citation>
    <scope>NUCLEOTIDE SEQUENCE [LARGE SCALE GENOMIC DNA]</scope>
    <source>
        <strain evidence="4">Butters</strain>
        <tissue evidence="4">Head and leg muscle</tissue>
    </source>
</reference>
<evidence type="ECO:0000259" key="3">
    <source>
        <dbReference type="SMART" id="SM01075"/>
    </source>
</evidence>
<comment type="similarity">
    <text evidence="1">Belongs to the Cdt1 family.</text>
</comment>
<dbReference type="GO" id="GO:0030174">
    <property type="term" value="P:regulation of DNA-templated DNA replication initiation"/>
    <property type="evidence" value="ECO:0007669"/>
    <property type="project" value="InterPro"/>
</dbReference>
<dbReference type="STRING" id="1661398.A0A482VHA2"/>
<dbReference type="InterPro" id="IPR036390">
    <property type="entry name" value="WH_DNA-bd_sf"/>
</dbReference>
<dbReference type="CDD" id="cd08767">
    <property type="entry name" value="Cdt1_c"/>
    <property type="match status" value="1"/>
</dbReference>
<name>A0A482VHA2_ASBVE</name>
<dbReference type="GO" id="GO:0000278">
    <property type="term" value="P:mitotic cell cycle"/>
    <property type="evidence" value="ECO:0007669"/>
    <property type="project" value="TreeGrafter"/>
</dbReference>
<dbReference type="Pfam" id="PF08839">
    <property type="entry name" value="CDT1"/>
    <property type="match status" value="1"/>
</dbReference>
<dbReference type="OrthoDB" id="341730at2759"/>
<dbReference type="PANTHER" id="PTHR28637:SF1">
    <property type="entry name" value="DNA REPLICATION FACTOR CDT1"/>
    <property type="match status" value="1"/>
</dbReference>
<protein>
    <submittedName>
        <fullName evidence="4">CDT1 domain containing protein</fullName>
    </submittedName>
</protein>
<dbReference type="AlphaFoldDB" id="A0A482VHA2"/>
<dbReference type="GO" id="GO:0005634">
    <property type="term" value="C:nucleus"/>
    <property type="evidence" value="ECO:0007669"/>
    <property type="project" value="TreeGrafter"/>
</dbReference>
<evidence type="ECO:0000256" key="1">
    <source>
        <dbReference type="ARBA" id="ARBA00008356"/>
    </source>
</evidence>
<evidence type="ECO:0000256" key="2">
    <source>
        <dbReference type="ARBA" id="ARBA00023306"/>
    </source>
</evidence>
<dbReference type="GO" id="GO:0000076">
    <property type="term" value="P:DNA replication checkpoint signaling"/>
    <property type="evidence" value="ECO:0007669"/>
    <property type="project" value="TreeGrafter"/>
</dbReference>
<dbReference type="GO" id="GO:0070182">
    <property type="term" value="F:DNA polymerase binding"/>
    <property type="evidence" value="ECO:0007669"/>
    <property type="project" value="TreeGrafter"/>
</dbReference>
<dbReference type="PANTHER" id="PTHR28637">
    <property type="entry name" value="DNA REPLICATION FACTOR CDT1"/>
    <property type="match status" value="1"/>
</dbReference>
<feature type="domain" description="CDT1 Geminin-binding" evidence="3">
    <location>
        <begin position="58"/>
        <end position="216"/>
    </location>
</feature>
<dbReference type="Pfam" id="PF16679">
    <property type="entry name" value="CDT1_C"/>
    <property type="match status" value="1"/>
</dbReference>
<dbReference type="GO" id="GO:0003677">
    <property type="term" value="F:DNA binding"/>
    <property type="evidence" value="ECO:0007669"/>
    <property type="project" value="InterPro"/>
</dbReference>
<keyword evidence="2" id="KW-0131">Cell cycle</keyword>
<gene>
    <name evidence="4" type="ORF">BDFB_001836</name>
</gene>
<proteinExistence type="inferred from homology"/>
<keyword evidence="5" id="KW-1185">Reference proteome</keyword>
<evidence type="ECO:0000313" key="5">
    <source>
        <dbReference type="Proteomes" id="UP000292052"/>
    </source>
</evidence>
<evidence type="ECO:0000313" key="4">
    <source>
        <dbReference type="EMBL" id="RZC32083.1"/>
    </source>
</evidence>
<sequence length="403" mass="46840">SPQKLQSPEKPYLSPKKESSVRRNLLGVIGSPNKVSSIVSEISTKEIPSNAVKQGLKLPYKYRTLTEIFRAIDTVSQILYNRKEVITLVKLKPAVEEMLKKTLTRKHLAQIKYIYPNAYDFRQEKLKQYGNGIRQEEWNLVVIPNIETTENMTSEILLKRRRKLYETLIELVKNYHNEFLLSLNPPMIIEKDQITRWHPEFDIEKVPDIEESNIPQTPVHEKFTTGKEVLEKARQIFNCNTRMEQALAKLKAVRGTAPLSEEENPVPQTSILKGIPKALLEKVRQKQVAKALVSMTRSVDKDKEVQLYCRLPEIARFTRSVFVSEKKCVLQLDMVAEKLGNSYRCFLNKTEIEDHLRVISREIPEWLEFHEKRNSVFLKLNKNADLSVVINKLEKLAKEKSEF</sequence>
<dbReference type="Gene3D" id="1.10.10.1420">
    <property type="entry name" value="DNA replication factor Cdt1, C-terminal WH domain"/>
    <property type="match status" value="1"/>
</dbReference>
<dbReference type="EMBL" id="QDEB01100305">
    <property type="protein sequence ID" value="RZC32083.1"/>
    <property type="molecule type" value="Genomic_DNA"/>
</dbReference>
<dbReference type="InterPro" id="IPR045173">
    <property type="entry name" value="Cdt1"/>
</dbReference>
<dbReference type="GO" id="GO:0071163">
    <property type="term" value="P:DNA replication preinitiation complex assembly"/>
    <property type="evidence" value="ECO:0007669"/>
    <property type="project" value="InterPro"/>
</dbReference>
<dbReference type="SMART" id="SM01075">
    <property type="entry name" value="CDT1"/>
    <property type="match status" value="1"/>
</dbReference>
<dbReference type="CDD" id="cd08674">
    <property type="entry name" value="Cdt1_m"/>
    <property type="match status" value="1"/>
</dbReference>
<organism evidence="4 5">
    <name type="scientific">Asbolus verrucosus</name>
    <name type="common">Desert ironclad beetle</name>
    <dbReference type="NCBI Taxonomy" id="1661398"/>
    <lineage>
        <taxon>Eukaryota</taxon>
        <taxon>Metazoa</taxon>
        <taxon>Ecdysozoa</taxon>
        <taxon>Arthropoda</taxon>
        <taxon>Hexapoda</taxon>
        <taxon>Insecta</taxon>
        <taxon>Pterygota</taxon>
        <taxon>Neoptera</taxon>
        <taxon>Endopterygota</taxon>
        <taxon>Coleoptera</taxon>
        <taxon>Polyphaga</taxon>
        <taxon>Cucujiformia</taxon>
        <taxon>Tenebrionidae</taxon>
        <taxon>Pimeliinae</taxon>
        <taxon>Asbolus</taxon>
    </lineage>
</organism>
<dbReference type="InterPro" id="IPR032054">
    <property type="entry name" value="Cdt1_C"/>
</dbReference>
<comment type="caution">
    <text evidence="4">The sequence shown here is derived from an EMBL/GenBank/DDBJ whole genome shotgun (WGS) entry which is preliminary data.</text>
</comment>
<feature type="non-terminal residue" evidence="4">
    <location>
        <position position="1"/>
    </location>
</feature>
<dbReference type="Proteomes" id="UP000292052">
    <property type="component" value="Unassembled WGS sequence"/>
</dbReference>
<dbReference type="InterPro" id="IPR014939">
    <property type="entry name" value="CDT1_Gemini-bd-like"/>
</dbReference>